<keyword evidence="2" id="KW-1133">Transmembrane helix</keyword>
<accession>A0ABV8IHS5</accession>
<feature type="transmembrane region" description="Helical" evidence="2">
    <location>
        <begin position="46"/>
        <end position="68"/>
    </location>
</feature>
<gene>
    <name evidence="3" type="ORF">ACFOWE_27215</name>
</gene>
<feature type="transmembrane region" description="Helical" evidence="2">
    <location>
        <begin position="167"/>
        <end position="191"/>
    </location>
</feature>
<name>A0ABV8IHS5_9ACTN</name>
<dbReference type="InterPro" id="IPR036259">
    <property type="entry name" value="MFS_trans_sf"/>
</dbReference>
<proteinExistence type="predicted"/>
<feature type="transmembrane region" description="Helical" evidence="2">
    <location>
        <begin position="74"/>
        <end position="94"/>
    </location>
</feature>
<sequence length="224" mass="21937">RRTALDAGGSGKAGNTGKAVAIPAGVPGSREDEWDGHGSPVGWRAAGAWAAIVVGVSMEFCFTIWGTARLQGTGLAAGTAAAAATAFLVGMAAGRLLAPRLIGRGIPIVPLGCGLATAGTLAVALTDAPVPVAAGLVVAGLGIAPFYPVTLARLVQVPGLTAARSAAYGALASGTAILAAPALLAVLGNVLDLRTAFLVTVPPLALALAAATTPALRALLRRRA</sequence>
<evidence type="ECO:0000256" key="1">
    <source>
        <dbReference type="SAM" id="MobiDB-lite"/>
    </source>
</evidence>
<feature type="non-terminal residue" evidence="3">
    <location>
        <position position="1"/>
    </location>
</feature>
<feature type="transmembrane region" description="Helical" evidence="2">
    <location>
        <begin position="106"/>
        <end position="126"/>
    </location>
</feature>
<evidence type="ECO:0000313" key="3">
    <source>
        <dbReference type="EMBL" id="MFC4062008.1"/>
    </source>
</evidence>
<evidence type="ECO:0000256" key="2">
    <source>
        <dbReference type="SAM" id="Phobius"/>
    </source>
</evidence>
<reference evidence="4" key="1">
    <citation type="journal article" date="2019" name="Int. J. Syst. Evol. Microbiol.">
        <title>The Global Catalogue of Microorganisms (GCM) 10K type strain sequencing project: providing services to taxonomists for standard genome sequencing and annotation.</title>
        <authorList>
            <consortium name="The Broad Institute Genomics Platform"/>
            <consortium name="The Broad Institute Genome Sequencing Center for Infectious Disease"/>
            <person name="Wu L."/>
            <person name="Ma J."/>
        </authorList>
    </citation>
    <scope>NUCLEOTIDE SEQUENCE [LARGE SCALE GENOMIC DNA]</scope>
    <source>
        <strain evidence="4">TBRC 4489</strain>
    </source>
</reference>
<evidence type="ECO:0008006" key="5">
    <source>
        <dbReference type="Google" id="ProtNLM"/>
    </source>
</evidence>
<feature type="transmembrane region" description="Helical" evidence="2">
    <location>
        <begin position="197"/>
        <end position="220"/>
    </location>
</feature>
<evidence type="ECO:0000313" key="4">
    <source>
        <dbReference type="Proteomes" id="UP001595850"/>
    </source>
</evidence>
<keyword evidence="2" id="KW-0812">Transmembrane</keyword>
<dbReference type="SUPFAM" id="SSF103473">
    <property type="entry name" value="MFS general substrate transporter"/>
    <property type="match status" value="1"/>
</dbReference>
<feature type="region of interest" description="Disordered" evidence="1">
    <location>
        <begin position="1"/>
        <end position="36"/>
    </location>
</feature>
<comment type="caution">
    <text evidence="3">The sequence shown here is derived from an EMBL/GenBank/DDBJ whole genome shotgun (WGS) entry which is preliminary data.</text>
</comment>
<feature type="transmembrane region" description="Helical" evidence="2">
    <location>
        <begin position="132"/>
        <end position="155"/>
    </location>
</feature>
<organism evidence="3 4">
    <name type="scientific">Planomonospora corallina</name>
    <dbReference type="NCBI Taxonomy" id="1806052"/>
    <lineage>
        <taxon>Bacteria</taxon>
        <taxon>Bacillati</taxon>
        <taxon>Actinomycetota</taxon>
        <taxon>Actinomycetes</taxon>
        <taxon>Streptosporangiales</taxon>
        <taxon>Streptosporangiaceae</taxon>
        <taxon>Planomonospora</taxon>
    </lineage>
</organism>
<keyword evidence="2" id="KW-0472">Membrane</keyword>
<protein>
    <recommendedName>
        <fullName evidence="5">MFS transporter</fullName>
    </recommendedName>
</protein>
<dbReference type="EMBL" id="JBHSBM010000040">
    <property type="protein sequence ID" value="MFC4062008.1"/>
    <property type="molecule type" value="Genomic_DNA"/>
</dbReference>
<keyword evidence="4" id="KW-1185">Reference proteome</keyword>
<dbReference type="Proteomes" id="UP001595850">
    <property type="component" value="Unassembled WGS sequence"/>
</dbReference>